<dbReference type="Proteomes" id="UP001430953">
    <property type="component" value="Unassembled WGS sequence"/>
</dbReference>
<keyword evidence="2" id="KW-1185">Reference proteome</keyword>
<evidence type="ECO:0000313" key="2">
    <source>
        <dbReference type="Proteomes" id="UP001430953"/>
    </source>
</evidence>
<organism evidence="1 2">
    <name type="scientific">Cardiocondyla obscurior</name>
    <dbReference type="NCBI Taxonomy" id="286306"/>
    <lineage>
        <taxon>Eukaryota</taxon>
        <taxon>Metazoa</taxon>
        <taxon>Ecdysozoa</taxon>
        <taxon>Arthropoda</taxon>
        <taxon>Hexapoda</taxon>
        <taxon>Insecta</taxon>
        <taxon>Pterygota</taxon>
        <taxon>Neoptera</taxon>
        <taxon>Endopterygota</taxon>
        <taxon>Hymenoptera</taxon>
        <taxon>Apocrita</taxon>
        <taxon>Aculeata</taxon>
        <taxon>Formicoidea</taxon>
        <taxon>Formicidae</taxon>
        <taxon>Myrmicinae</taxon>
        <taxon>Cardiocondyla</taxon>
    </lineage>
</organism>
<comment type="caution">
    <text evidence="1">The sequence shown here is derived from an EMBL/GenBank/DDBJ whole genome shotgun (WGS) entry which is preliminary data.</text>
</comment>
<evidence type="ECO:0000313" key="1">
    <source>
        <dbReference type="EMBL" id="KAL0101928.1"/>
    </source>
</evidence>
<gene>
    <name evidence="1" type="ORF">PUN28_018469</name>
</gene>
<dbReference type="AlphaFoldDB" id="A0AAW2EEW7"/>
<reference evidence="1 2" key="1">
    <citation type="submission" date="2023-03" db="EMBL/GenBank/DDBJ databases">
        <title>High recombination rates correlate with genetic variation in Cardiocondyla obscurior ants.</title>
        <authorList>
            <person name="Errbii M."/>
        </authorList>
    </citation>
    <scope>NUCLEOTIDE SEQUENCE [LARGE SCALE GENOMIC DNA]</scope>
    <source>
        <strain evidence="1">Alpha-2009</strain>
        <tissue evidence="1">Whole body</tissue>
    </source>
</reference>
<accession>A0AAW2EEW7</accession>
<sequence>MLLLAELRTESATTKRPSAAREILPNGRQRHESGLSGLRISFRRLKPGTRLFLCTSDRG</sequence>
<dbReference type="EMBL" id="JADYXP020000023">
    <property type="protein sequence ID" value="KAL0101928.1"/>
    <property type="molecule type" value="Genomic_DNA"/>
</dbReference>
<proteinExistence type="predicted"/>
<protein>
    <submittedName>
        <fullName evidence="1">Uncharacterized protein</fullName>
    </submittedName>
</protein>
<name>A0AAW2EEW7_9HYME</name>